<dbReference type="Gene3D" id="3.40.640.10">
    <property type="entry name" value="Type I PLP-dependent aspartate aminotransferase-like (Major domain)"/>
    <property type="match status" value="1"/>
</dbReference>
<comment type="caution">
    <text evidence="4">The sequence shown here is derived from an EMBL/GenBank/DDBJ whole genome shotgun (WGS) entry which is preliminary data.</text>
</comment>
<dbReference type="OrthoDB" id="9807885at2"/>
<name>A0A4R6PZ35_9FIRM</name>
<gene>
    <name evidence="4" type="ORF">EV211_14711</name>
</gene>
<dbReference type="Gene3D" id="3.90.1150.10">
    <property type="entry name" value="Aspartate Aminotransferase, domain 1"/>
    <property type="match status" value="1"/>
</dbReference>
<proteinExistence type="inferred from homology"/>
<dbReference type="PANTHER" id="PTHR43713:SF3">
    <property type="entry name" value="GLUTAMATE-1-SEMIALDEHYDE 2,1-AMINOMUTASE 1, CHLOROPLASTIC-RELATED"/>
    <property type="match status" value="1"/>
</dbReference>
<keyword evidence="5" id="KW-1185">Reference proteome</keyword>
<dbReference type="InterPro" id="IPR015421">
    <property type="entry name" value="PyrdxlP-dep_Trfase_major"/>
</dbReference>
<dbReference type="GO" id="GO:0008483">
    <property type="term" value="F:transaminase activity"/>
    <property type="evidence" value="ECO:0007669"/>
    <property type="project" value="InterPro"/>
</dbReference>
<comment type="similarity">
    <text evidence="3">Belongs to the class-III pyridoxal-phosphate-dependent aminotransferase family.</text>
</comment>
<evidence type="ECO:0000313" key="4">
    <source>
        <dbReference type="EMBL" id="TDP49413.1"/>
    </source>
</evidence>
<dbReference type="Proteomes" id="UP000295500">
    <property type="component" value="Unassembled WGS sequence"/>
</dbReference>
<keyword evidence="2 3" id="KW-0663">Pyridoxal phosphate</keyword>
<dbReference type="RefSeq" id="WP_133529207.1">
    <property type="nucleotide sequence ID" value="NZ_SNXO01000047.1"/>
</dbReference>
<dbReference type="Pfam" id="PF00202">
    <property type="entry name" value="Aminotran_3"/>
    <property type="match status" value="1"/>
</dbReference>
<dbReference type="InterPro" id="IPR005814">
    <property type="entry name" value="Aminotrans_3"/>
</dbReference>
<evidence type="ECO:0000256" key="3">
    <source>
        <dbReference type="RuleBase" id="RU003560"/>
    </source>
</evidence>
<evidence type="ECO:0000256" key="2">
    <source>
        <dbReference type="ARBA" id="ARBA00022898"/>
    </source>
</evidence>
<dbReference type="InterPro" id="IPR015424">
    <property type="entry name" value="PyrdxlP-dep_Trfase"/>
</dbReference>
<evidence type="ECO:0000256" key="1">
    <source>
        <dbReference type="ARBA" id="ARBA00001933"/>
    </source>
</evidence>
<dbReference type="InterPro" id="IPR015422">
    <property type="entry name" value="PyrdxlP-dep_Trfase_small"/>
</dbReference>
<dbReference type="PROSITE" id="PS00600">
    <property type="entry name" value="AA_TRANSFER_CLASS_3"/>
    <property type="match status" value="1"/>
</dbReference>
<dbReference type="AlphaFoldDB" id="A0A4R6PZ35"/>
<dbReference type="SUPFAM" id="SSF53383">
    <property type="entry name" value="PLP-dependent transferases"/>
    <property type="match status" value="1"/>
</dbReference>
<dbReference type="EMBL" id="SNXO01000047">
    <property type="protein sequence ID" value="TDP49413.1"/>
    <property type="molecule type" value="Genomic_DNA"/>
</dbReference>
<sequence>MENCGISRWDCPSKINKQLKELTSQPIWEVSDEYYDGTILKYYDDQCKQSKEVFDEAQKYIPGGVQHNLAFNKPFPVCFSKAEGAYLYDKDGNQYIDFLQAGGPTILGSNYPVIRDAVIDLLQTCGPVTGLLHEAELLIAKEINHCMPNVEMFRMLGSGTESVMAAIRISRIATGHKRIIKVGGGYHGWSDQMVYGLKIPGSRNLLESHGIPRKCFALTDEVRPNDLDMLEGFLRINRLKGGTACVIVEPVGPESGTRPVAAEYNKGVRSLCDKYGALMVFDEVVTGFRVALSGAQGYFDVVPDLTVFGKIVAGGYPSAGGVGGKKEYAGLMAAGVATGKHRAYVGGTLAANPLSALAGYTAIKEIERTNACEIAGRAGDRLTDGLKDLLARYELPFVAYNQGSIVHLECTGAMSYDFSSYLFVKSALGLLKYQDIMTERKDSMERMGAAYMANGIVTLAGSRLYTSMADTDEIIDEALNRFEEVFKHVVKTDKCSGK</sequence>
<accession>A0A4R6PZ35</accession>
<reference evidence="4 5" key="1">
    <citation type="submission" date="2019-03" db="EMBL/GenBank/DDBJ databases">
        <title>Genomic Encyclopedia of Type Strains, Phase IV (KMG-IV): sequencing the most valuable type-strain genomes for metagenomic binning, comparative biology and taxonomic classification.</title>
        <authorList>
            <person name="Goeker M."/>
        </authorList>
    </citation>
    <scope>NUCLEOTIDE SEQUENCE [LARGE SCALE GENOMIC DNA]</scope>
    <source>
        <strain evidence="4 5">DSM 28287</strain>
    </source>
</reference>
<evidence type="ECO:0000313" key="5">
    <source>
        <dbReference type="Proteomes" id="UP000295500"/>
    </source>
</evidence>
<dbReference type="InterPro" id="IPR049704">
    <property type="entry name" value="Aminotrans_3_PPA_site"/>
</dbReference>
<dbReference type="PANTHER" id="PTHR43713">
    <property type="entry name" value="GLUTAMATE-1-SEMIALDEHYDE 2,1-AMINOMUTASE"/>
    <property type="match status" value="1"/>
</dbReference>
<organism evidence="4 5">
    <name type="scientific">Aminicella lysinilytica</name>
    <dbReference type="NCBI Taxonomy" id="433323"/>
    <lineage>
        <taxon>Bacteria</taxon>
        <taxon>Bacillati</taxon>
        <taxon>Bacillota</taxon>
        <taxon>Clostridia</taxon>
        <taxon>Peptostreptococcales</taxon>
        <taxon>Anaerovoracaceae</taxon>
        <taxon>Aminicella</taxon>
    </lineage>
</organism>
<dbReference type="GO" id="GO:0030170">
    <property type="term" value="F:pyridoxal phosphate binding"/>
    <property type="evidence" value="ECO:0007669"/>
    <property type="project" value="InterPro"/>
</dbReference>
<comment type="cofactor">
    <cofactor evidence="1">
        <name>pyridoxal 5'-phosphate</name>
        <dbReference type="ChEBI" id="CHEBI:597326"/>
    </cofactor>
</comment>
<protein>
    <submittedName>
        <fullName evidence="4">Glutamate-1-semialdehyde 2,1-aminomutase</fullName>
    </submittedName>
</protein>